<organism evidence="1">
    <name type="scientific">Arundo donax</name>
    <name type="common">Giant reed</name>
    <name type="synonym">Donax arundinaceus</name>
    <dbReference type="NCBI Taxonomy" id="35708"/>
    <lineage>
        <taxon>Eukaryota</taxon>
        <taxon>Viridiplantae</taxon>
        <taxon>Streptophyta</taxon>
        <taxon>Embryophyta</taxon>
        <taxon>Tracheophyta</taxon>
        <taxon>Spermatophyta</taxon>
        <taxon>Magnoliopsida</taxon>
        <taxon>Liliopsida</taxon>
        <taxon>Poales</taxon>
        <taxon>Poaceae</taxon>
        <taxon>PACMAD clade</taxon>
        <taxon>Arundinoideae</taxon>
        <taxon>Arundineae</taxon>
        <taxon>Arundo</taxon>
    </lineage>
</organism>
<proteinExistence type="predicted"/>
<name>A0A0A9BHR9_ARUDO</name>
<evidence type="ECO:0000313" key="1">
    <source>
        <dbReference type="EMBL" id="JAD63509.1"/>
    </source>
</evidence>
<dbReference type="AlphaFoldDB" id="A0A0A9BHR9"/>
<reference evidence="1" key="2">
    <citation type="journal article" date="2015" name="Data Brief">
        <title>Shoot transcriptome of the giant reed, Arundo donax.</title>
        <authorList>
            <person name="Barrero R.A."/>
            <person name="Guerrero F.D."/>
            <person name="Moolhuijzen P."/>
            <person name="Goolsby J.A."/>
            <person name="Tidwell J."/>
            <person name="Bellgard S.E."/>
            <person name="Bellgard M.I."/>
        </authorList>
    </citation>
    <scope>NUCLEOTIDE SEQUENCE</scope>
    <source>
        <tissue evidence="1">Shoot tissue taken approximately 20 cm above the soil surface</tissue>
    </source>
</reference>
<reference evidence="1" key="1">
    <citation type="submission" date="2014-09" db="EMBL/GenBank/DDBJ databases">
        <authorList>
            <person name="Magalhaes I.L.F."/>
            <person name="Oliveira U."/>
            <person name="Santos F.R."/>
            <person name="Vidigal T.H.D.A."/>
            <person name="Brescovit A.D."/>
            <person name="Santos A.J."/>
        </authorList>
    </citation>
    <scope>NUCLEOTIDE SEQUENCE</scope>
    <source>
        <tissue evidence="1">Shoot tissue taken approximately 20 cm above the soil surface</tissue>
    </source>
</reference>
<sequence length="26" mass="2908">MCVHTQAHARGRPSPVLLFLRPIFGC</sequence>
<accession>A0A0A9BHR9</accession>
<protein>
    <submittedName>
        <fullName evidence="1">Uncharacterized protein</fullName>
    </submittedName>
</protein>
<dbReference type="EMBL" id="GBRH01234386">
    <property type="protein sequence ID" value="JAD63509.1"/>
    <property type="molecule type" value="Transcribed_RNA"/>
</dbReference>